<dbReference type="GO" id="GO:0005524">
    <property type="term" value="F:ATP binding"/>
    <property type="evidence" value="ECO:0007669"/>
    <property type="project" value="UniProtKB-KW"/>
</dbReference>
<proteinExistence type="predicted"/>
<accession>A0A834NMA8</accession>
<dbReference type="PROSITE" id="PS51195">
    <property type="entry name" value="Q_MOTIF"/>
    <property type="match status" value="1"/>
</dbReference>
<evidence type="ECO:0000256" key="2">
    <source>
        <dbReference type="ARBA" id="ARBA00022741"/>
    </source>
</evidence>
<feature type="domain" description="Helicase C-terminal" evidence="8">
    <location>
        <begin position="260"/>
        <end position="405"/>
    </location>
</feature>
<protein>
    <recommendedName>
        <fullName evidence="1">RNA helicase</fullName>
        <ecNumber evidence="1">3.6.4.13</ecNumber>
    </recommendedName>
</protein>
<sequence>MLHAIAHDVKKKPRTKDVKILEDVTFSQMGLSQNILNGLANCGFQSPSPIQLKAIPLGRCGFDLIIKAKSGTGKTLVFGTVALEMIDVQVSTVQVLILAPTREIAIQISEVLSSIGSALKGLKVESFIGGMVLDGDKKKLKVCHIAVGAPGRVKHLIEKGFLKTDNIRLFVLDEADKLMENSFQGDINYIFSKLPFSKQVIASSATYLGDLESFLKMYMCSPVLTSPDNDGPILVGLKQFVSVVPSHPYTMKQVEIKVEELIKIFNKIPFKQCLVFSNYQSRAQSVCNKINSMGFSATYIIGNQDMVKRQQAIKKLKTLKCRIMLTTDLTARGIDVENVNLVVNLDIPGDAATYLHRIGRGGRYGSYGISITIISDNELDLFKDILGTVGGNNFSIAKLPVEYPLNIWNCDYAAFDKIFGKCDRDTDEEEIGNSRLDLDDSLPTLISHEKSQCDEVLLEDNKNNAGNIQLSFNENMLNQIIINNPVCENSKSSKDITISKSEDTINSLPAQHINEKNKLECSLRNQVEEEIPKFDTSSIEPTSTNLYEFQLINDSNNPSKFQKLNKDVVFKVDLSNIDQDELLNIHDNKMMEYLKFTINKKHATNMSTQINNKINPGITSDNNLIFENKEEQSHFTKKNNISYVELPLSEDTEDTEDIDVSCIKELLNYLQIHEESFKKRDKLDIGHDDDSILNIASEWNKQLNFEIYLLDNTMSNSIYRTTEEEYCLALKTFLQIQRKAFLCIYPELRTDEEIDDTYVYSLQISKNFMDVYKTIEDFKSCYRKCGKKFDAYFPYPVKEDAFMPNLMISDKEIEDYRKALQYLQQPPDITLRLIEWIKHFTVLDKFKYNNLITKIKEQGKISFSELFTFIQQENIKKINNKVKLKKDSSYSAIQENSCIPLINHNYTNDSILDQIHEDPEDVKKLGDEFNEFNDSMNTMNTMNLQNKLNKNSNVIEHLVTCDQKCNTNAQTIDKSNQTDFPNASSLDVNNVRKEGLLSAPILNKKTKYNYIRKKHSTKTSMNSYRSVPQKSLNAIETVSVPLAQQVNPETISIYKQIHSFDDDSIPKKCLNTKQNSNINVQSAVLFCHKKNCNTDTKSDEISSHCDVNNWNSYNHNIYPWIQPYSFYNNYTDNNFSYNLNYDTCQKQTSPNSDYSKLKINQNTSNNSVNSDDKEEIDIEELFTSIRIQTNNLHWQIYQSQMLEQYSENE</sequence>
<dbReference type="SUPFAM" id="SSF52540">
    <property type="entry name" value="P-loop containing nucleoside triphosphate hydrolases"/>
    <property type="match status" value="1"/>
</dbReference>
<evidence type="ECO:0000259" key="9">
    <source>
        <dbReference type="PROSITE" id="PS51195"/>
    </source>
</evidence>
<dbReference type="Proteomes" id="UP000617340">
    <property type="component" value="Unassembled WGS sequence"/>
</dbReference>
<dbReference type="PROSITE" id="PS51192">
    <property type="entry name" value="HELICASE_ATP_BIND_1"/>
    <property type="match status" value="1"/>
</dbReference>
<keyword evidence="4" id="KW-0347">Helicase</keyword>
<comment type="caution">
    <text evidence="10">The sequence shown here is derived from an EMBL/GenBank/DDBJ whole genome shotgun (WGS) entry which is preliminary data.</text>
</comment>
<evidence type="ECO:0000259" key="7">
    <source>
        <dbReference type="PROSITE" id="PS51192"/>
    </source>
</evidence>
<feature type="domain" description="DEAD-box RNA helicase Q" evidence="9">
    <location>
        <begin position="24"/>
        <end position="52"/>
    </location>
</feature>
<dbReference type="Gene3D" id="3.40.50.300">
    <property type="entry name" value="P-loop containing nucleotide triphosphate hydrolases"/>
    <property type="match status" value="2"/>
</dbReference>
<dbReference type="AlphaFoldDB" id="A0A834NMA8"/>
<dbReference type="PANTHER" id="PTHR47959">
    <property type="entry name" value="ATP-DEPENDENT RNA HELICASE RHLE-RELATED"/>
    <property type="match status" value="1"/>
</dbReference>
<dbReference type="InterPro" id="IPR014001">
    <property type="entry name" value="Helicase_ATP-bd"/>
</dbReference>
<dbReference type="GO" id="GO:0003676">
    <property type="term" value="F:nucleic acid binding"/>
    <property type="evidence" value="ECO:0007669"/>
    <property type="project" value="InterPro"/>
</dbReference>
<name>A0A834NMA8_VESGE</name>
<evidence type="ECO:0000256" key="3">
    <source>
        <dbReference type="ARBA" id="ARBA00022801"/>
    </source>
</evidence>
<dbReference type="InterPro" id="IPR011545">
    <property type="entry name" value="DEAD/DEAH_box_helicase_dom"/>
</dbReference>
<dbReference type="GO" id="GO:0005829">
    <property type="term" value="C:cytosol"/>
    <property type="evidence" value="ECO:0007669"/>
    <property type="project" value="TreeGrafter"/>
</dbReference>
<evidence type="ECO:0000313" key="11">
    <source>
        <dbReference type="Proteomes" id="UP000617340"/>
    </source>
</evidence>
<evidence type="ECO:0000256" key="6">
    <source>
        <dbReference type="PROSITE-ProRule" id="PRU00552"/>
    </source>
</evidence>
<evidence type="ECO:0000256" key="4">
    <source>
        <dbReference type="ARBA" id="ARBA00022806"/>
    </source>
</evidence>
<dbReference type="EC" id="3.6.4.13" evidence="1"/>
<evidence type="ECO:0000313" key="10">
    <source>
        <dbReference type="EMBL" id="KAF7413943.1"/>
    </source>
</evidence>
<dbReference type="SMART" id="SM00487">
    <property type="entry name" value="DEXDc"/>
    <property type="match status" value="1"/>
</dbReference>
<evidence type="ECO:0000256" key="5">
    <source>
        <dbReference type="ARBA" id="ARBA00022840"/>
    </source>
</evidence>
<dbReference type="CDD" id="cd17943">
    <property type="entry name" value="DEADc_DDX20"/>
    <property type="match status" value="1"/>
</dbReference>
<dbReference type="EMBL" id="JACSDZ010000002">
    <property type="protein sequence ID" value="KAF7413943.1"/>
    <property type="molecule type" value="Genomic_DNA"/>
</dbReference>
<dbReference type="InterPro" id="IPR001650">
    <property type="entry name" value="Helicase_C-like"/>
</dbReference>
<keyword evidence="11" id="KW-1185">Reference proteome</keyword>
<keyword evidence="3" id="KW-0378">Hydrolase</keyword>
<evidence type="ECO:0000256" key="1">
    <source>
        <dbReference type="ARBA" id="ARBA00012552"/>
    </source>
</evidence>
<evidence type="ECO:0000259" key="8">
    <source>
        <dbReference type="PROSITE" id="PS51194"/>
    </source>
</evidence>
<organism evidence="10 11">
    <name type="scientific">Vespula germanica</name>
    <name type="common">German yellow jacket</name>
    <name type="synonym">Paravespula germanica</name>
    <dbReference type="NCBI Taxonomy" id="30212"/>
    <lineage>
        <taxon>Eukaryota</taxon>
        <taxon>Metazoa</taxon>
        <taxon>Ecdysozoa</taxon>
        <taxon>Arthropoda</taxon>
        <taxon>Hexapoda</taxon>
        <taxon>Insecta</taxon>
        <taxon>Pterygota</taxon>
        <taxon>Neoptera</taxon>
        <taxon>Endopterygota</taxon>
        <taxon>Hymenoptera</taxon>
        <taxon>Apocrita</taxon>
        <taxon>Aculeata</taxon>
        <taxon>Vespoidea</taxon>
        <taxon>Vespidae</taxon>
        <taxon>Vespinae</taxon>
        <taxon>Vespula</taxon>
    </lineage>
</organism>
<dbReference type="InterPro" id="IPR014014">
    <property type="entry name" value="RNA_helicase_DEAD_Q_motif"/>
</dbReference>
<dbReference type="InterPro" id="IPR050079">
    <property type="entry name" value="DEAD_box_RNA_helicase"/>
</dbReference>
<feature type="short sequence motif" description="Q motif" evidence="6">
    <location>
        <begin position="24"/>
        <end position="52"/>
    </location>
</feature>
<gene>
    <name evidence="10" type="ORF">HZH68_002432</name>
</gene>
<dbReference type="InterPro" id="IPR027417">
    <property type="entry name" value="P-loop_NTPase"/>
</dbReference>
<dbReference type="GO" id="GO:0003724">
    <property type="term" value="F:RNA helicase activity"/>
    <property type="evidence" value="ECO:0007669"/>
    <property type="project" value="UniProtKB-EC"/>
</dbReference>
<dbReference type="PROSITE" id="PS51194">
    <property type="entry name" value="HELICASE_CTER"/>
    <property type="match status" value="1"/>
</dbReference>
<dbReference type="GO" id="GO:0010468">
    <property type="term" value="P:regulation of gene expression"/>
    <property type="evidence" value="ECO:0007669"/>
    <property type="project" value="UniProtKB-ARBA"/>
</dbReference>
<dbReference type="Pfam" id="PF00271">
    <property type="entry name" value="Helicase_C"/>
    <property type="match status" value="1"/>
</dbReference>
<dbReference type="PANTHER" id="PTHR47959:SF1">
    <property type="entry name" value="ATP-DEPENDENT RNA HELICASE DBPA"/>
    <property type="match status" value="1"/>
</dbReference>
<feature type="domain" description="Helicase ATP-binding" evidence="7">
    <location>
        <begin position="55"/>
        <end position="225"/>
    </location>
</feature>
<dbReference type="GO" id="GO:0016787">
    <property type="term" value="F:hydrolase activity"/>
    <property type="evidence" value="ECO:0007669"/>
    <property type="project" value="UniProtKB-KW"/>
</dbReference>
<keyword evidence="5" id="KW-0067">ATP-binding</keyword>
<dbReference type="Pfam" id="PF00270">
    <property type="entry name" value="DEAD"/>
    <property type="match status" value="1"/>
</dbReference>
<keyword evidence="2" id="KW-0547">Nucleotide-binding</keyword>
<dbReference type="SMART" id="SM00490">
    <property type="entry name" value="HELICc"/>
    <property type="match status" value="1"/>
</dbReference>
<dbReference type="InterPro" id="IPR000629">
    <property type="entry name" value="RNA-helicase_DEAD-box_CS"/>
</dbReference>
<dbReference type="PROSITE" id="PS00039">
    <property type="entry name" value="DEAD_ATP_HELICASE"/>
    <property type="match status" value="1"/>
</dbReference>
<reference evidence="10" key="1">
    <citation type="journal article" date="2020" name="G3 (Bethesda)">
        <title>High-Quality Assemblies for Three Invasive Social Wasps from the &lt;i&gt;Vespula&lt;/i&gt; Genus.</title>
        <authorList>
            <person name="Harrop T.W.R."/>
            <person name="Guhlin J."/>
            <person name="McLaughlin G.M."/>
            <person name="Permina E."/>
            <person name="Stockwell P."/>
            <person name="Gilligan J."/>
            <person name="Le Lec M.F."/>
            <person name="Gruber M.A.M."/>
            <person name="Quinn O."/>
            <person name="Lovegrove M."/>
            <person name="Duncan E.J."/>
            <person name="Remnant E.J."/>
            <person name="Van Eeckhoven J."/>
            <person name="Graham B."/>
            <person name="Knapp R.A."/>
            <person name="Langford K.W."/>
            <person name="Kronenberg Z."/>
            <person name="Press M.O."/>
            <person name="Eacker S.M."/>
            <person name="Wilson-Rankin E.E."/>
            <person name="Purcell J."/>
            <person name="Lester P.J."/>
            <person name="Dearden P.K."/>
        </authorList>
    </citation>
    <scope>NUCLEOTIDE SEQUENCE</scope>
    <source>
        <strain evidence="10">Linc-1</strain>
    </source>
</reference>
<dbReference type="CDD" id="cd18787">
    <property type="entry name" value="SF2_C_DEAD"/>
    <property type="match status" value="1"/>
</dbReference>